<comment type="subcellular location">
    <subcellularLocation>
        <location evidence="1">Membrane</location>
        <topology evidence="1">Multi-pass membrane protein</topology>
    </subcellularLocation>
</comment>
<evidence type="ECO:0000256" key="4">
    <source>
        <dbReference type="ARBA" id="ARBA00022989"/>
    </source>
</evidence>
<dbReference type="PANTHER" id="PTHR42718:SF9">
    <property type="entry name" value="MAJOR FACILITATOR SUPERFAMILY MULTIDRUG TRANSPORTER MFSC"/>
    <property type="match status" value="1"/>
</dbReference>
<evidence type="ECO:0000313" key="10">
    <source>
        <dbReference type="Proteomes" id="UP000054097"/>
    </source>
</evidence>
<dbReference type="InterPro" id="IPR036259">
    <property type="entry name" value="MFS_trans_sf"/>
</dbReference>
<reference evidence="10" key="2">
    <citation type="submission" date="2015-01" db="EMBL/GenBank/DDBJ databases">
        <title>Evolutionary Origins and Diversification of the Mycorrhizal Mutualists.</title>
        <authorList>
            <consortium name="DOE Joint Genome Institute"/>
            <consortium name="Mycorrhizal Genomics Consortium"/>
            <person name="Kohler A."/>
            <person name="Kuo A."/>
            <person name="Nagy L.G."/>
            <person name="Floudas D."/>
            <person name="Copeland A."/>
            <person name="Barry K.W."/>
            <person name="Cichocki N."/>
            <person name="Veneault-Fourrey C."/>
            <person name="LaButti K."/>
            <person name="Lindquist E.A."/>
            <person name="Lipzen A."/>
            <person name="Lundell T."/>
            <person name="Morin E."/>
            <person name="Murat C."/>
            <person name="Riley R."/>
            <person name="Ohm R."/>
            <person name="Sun H."/>
            <person name="Tunlid A."/>
            <person name="Henrissat B."/>
            <person name="Grigoriev I.V."/>
            <person name="Hibbett D.S."/>
            <person name="Martin F."/>
        </authorList>
    </citation>
    <scope>NUCLEOTIDE SEQUENCE [LARGE SCALE GENOMIC DNA]</scope>
    <source>
        <strain evidence="10">MAFF 305830</strain>
    </source>
</reference>
<feature type="transmembrane region" description="Helical" evidence="7">
    <location>
        <begin position="445"/>
        <end position="467"/>
    </location>
</feature>
<feature type="transmembrane region" description="Helical" evidence="7">
    <location>
        <begin position="322"/>
        <end position="342"/>
    </location>
</feature>
<dbReference type="EMBL" id="KN824325">
    <property type="protein sequence ID" value="KIM24280.1"/>
    <property type="molecule type" value="Genomic_DNA"/>
</dbReference>
<feature type="compositionally biased region" description="Polar residues" evidence="6">
    <location>
        <begin position="1"/>
        <end position="26"/>
    </location>
</feature>
<feature type="transmembrane region" description="Helical" evidence="7">
    <location>
        <begin position="244"/>
        <end position="261"/>
    </location>
</feature>
<evidence type="ECO:0000259" key="8">
    <source>
        <dbReference type="PROSITE" id="PS50850"/>
    </source>
</evidence>
<feature type="compositionally biased region" description="Basic and acidic residues" evidence="6">
    <location>
        <begin position="29"/>
        <end position="39"/>
    </location>
</feature>
<feature type="transmembrane region" description="Helical" evidence="7">
    <location>
        <begin position="176"/>
        <end position="201"/>
    </location>
</feature>
<dbReference type="GO" id="GO:0016020">
    <property type="term" value="C:membrane"/>
    <property type="evidence" value="ECO:0007669"/>
    <property type="project" value="UniProtKB-SubCell"/>
</dbReference>
<keyword evidence="10" id="KW-1185">Reference proteome</keyword>
<sequence length="567" mass="60183">MSKSDTLSTSRVDPATASTIDSNEVTLSEPRKDANDVIDPPKRNVLRSITIVAACTGTMILNVSASTSVSMAIPNIASELHFPSDKVAWIVSAFSLSSGCLLLLFGRLADLYGRKLVWLFGAAWIVATSIACSFTRTDTQLIILRAMHGMGVAAMVPAAVGILAHSFPPGRARSTAFATFSAGAPLGGAIGMVFGGVMAQYASWKGVFYFIAGMAAVIGVAGLFGMDPDPKRTASSSKDHSVDWPGAFLVTAGLVLLTFALSEASETGWGKPLIISFLVIGILLLILFLLWEHYVVTHFSSPPLVSLDIWTRDHGRFGAMQAVAFLEWACFTTLTFWAILYYQNYVRLDPIHTMIRFLPMPVTGVLINVVVALTVGAVNGAYLLALGTAATSTAALLFALINPDAQYWAYGFPAAILCVFGADFVFACGSLFIAKIAHPKEQSVAGALFQTVQMLGTSFGLAITTIAQAGGMKSESEALDLDISNDATALEVPPPVLLKGYRLAQWASFAFGVCGLIVVVLFLHGIGIVGSKKGKGVVAPEEAQPSRQEPIDEKVEESKEKPELSTA</sequence>
<evidence type="ECO:0000256" key="7">
    <source>
        <dbReference type="SAM" id="Phobius"/>
    </source>
</evidence>
<dbReference type="HOGENOM" id="CLU_000960_27_0_1"/>
<keyword evidence="3 7" id="KW-0812">Transmembrane</keyword>
<feature type="transmembrane region" description="Helical" evidence="7">
    <location>
        <begin position="142"/>
        <end position="164"/>
    </location>
</feature>
<feature type="transmembrane region" description="Helical" evidence="7">
    <location>
        <begin position="117"/>
        <end position="136"/>
    </location>
</feature>
<dbReference type="Gene3D" id="1.20.1720.10">
    <property type="entry name" value="Multidrug resistance protein D"/>
    <property type="match status" value="1"/>
</dbReference>
<evidence type="ECO:0000256" key="2">
    <source>
        <dbReference type="ARBA" id="ARBA00022448"/>
    </source>
</evidence>
<feature type="transmembrane region" description="Helical" evidence="7">
    <location>
        <begin position="87"/>
        <end position="105"/>
    </location>
</feature>
<protein>
    <recommendedName>
        <fullName evidence="8">Major facilitator superfamily (MFS) profile domain-containing protein</fullName>
    </recommendedName>
</protein>
<keyword evidence="4 7" id="KW-1133">Transmembrane helix</keyword>
<dbReference type="Pfam" id="PF07690">
    <property type="entry name" value="MFS_1"/>
    <property type="match status" value="1"/>
</dbReference>
<gene>
    <name evidence="9" type="ORF">M408DRAFT_233993</name>
</gene>
<dbReference type="PANTHER" id="PTHR42718">
    <property type="entry name" value="MAJOR FACILITATOR SUPERFAMILY MULTIDRUG TRANSPORTER MFSC"/>
    <property type="match status" value="1"/>
</dbReference>
<feature type="transmembrane region" description="Helical" evidence="7">
    <location>
        <begin position="407"/>
        <end position="433"/>
    </location>
</feature>
<dbReference type="SUPFAM" id="SSF103473">
    <property type="entry name" value="MFS general substrate transporter"/>
    <property type="match status" value="2"/>
</dbReference>
<feature type="transmembrane region" description="Helical" evidence="7">
    <location>
        <begin position="273"/>
        <end position="291"/>
    </location>
</feature>
<feature type="compositionally biased region" description="Basic and acidic residues" evidence="6">
    <location>
        <begin position="549"/>
        <end position="567"/>
    </location>
</feature>
<keyword evidence="5 7" id="KW-0472">Membrane</keyword>
<dbReference type="InterPro" id="IPR011701">
    <property type="entry name" value="MFS"/>
</dbReference>
<evidence type="ECO:0000256" key="3">
    <source>
        <dbReference type="ARBA" id="ARBA00022692"/>
    </source>
</evidence>
<dbReference type="Proteomes" id="UP000054097">
    <property type="component" value="Unassembled WGS sequence"/>
</dbReference>
<feature type="domain" description="Major facilitator superfamily (MFS) profile" evidence="8">
    <location>
        <begin position="50"/>
        <end position="533"/>
    </location>
</feature>
<dbReference type="STRING" id="933852.A0A0C3AI06"/>
<keyword evidence="2" id="KW-0813">Transport</keyword>
<dbReference type="InterPro" id="IPR020846">
    <property type="entry name" value="MFS_dom"/>
</dbReference>
<organism evidence="9 10">
    <name type="scientific">Serendipita vermifera MAFF 305830</name>
    <dbReference type="NCBI Taxonomy" id="933852"/>
    <lineage>
        <taxon>Eukaryota</taxon>
        <taxon>Fungi</taxon>
        <taxon>Dikarya</taxon>
        <taxon>Basidiomycota</taxon>
        <taxon>Agaricomycotina</taxon>
        <taxon>Agaricomycetes</taxon>
        <taxon>Sebacinales</taxon>
        <taxon>Serendipitaceae</taxon>
        <taxon>Serendipita</taxon>
    </lineage>
</organism>
<dbReference type="Gene3D" id="1.20.1250.20">
    <property type="entry name" value="MFS general substrate transporter like domains"/>
    <property type="match status" value="1"/>
</dbReference>
<reference evidence="9 10" key="1">
    <citation type="submission" date="2014-04" db="EMBL/GenBank/DDBJ databases">
        <authorList>
            <consortium name="DOE Joint Genome Institute"/>
            <person name="Kuo A."/>
            <person name="Zuccaro A."/>
            <person name="Kohler A."/>
            <person name="Nagy L.G."/>
            <person name="Floudas D."/>
            <person name="Copeland A."/>
            <person name="Barry K.W."/>
            <person name="Cichocki N."/>
            <person name="Veneault-Fourrey C."/>
            <person name="LaButti K."/>
            <person name="Lindquist E.A."/>
            <person name="Lipzen A."/>
            <person name="Lundell T."/>
            <person name="Morin E."/>
            <person name="Murat C."/>
            <person name="Sun H."/>
            <person name="Tunlid A."/>
            <person name="Henrissat B."/>
            <person name="Grigoriev I.V."/>
            <person name="Hibbett D.S."/>
            <person name="Martin F."/>
            <person name="Nordberg H.P."/>
            <person name="Cantor M.N."/>
            <person name="Hua S.X."/>
        </authorList>
    </citation>
    <scope>NUCLEOTIDE SEQUENCE [LARGE SCALE GENOMIC DNA]</scope>
    <source>
        <strain evidence="9 10">MAFF 305830</strain>
    </source>
</reference>
<accession>A0A0C3AI06</accession>
<feature type="transmembrane region" description="Helical" evidence="7">
    <location>
        <begin position="45"/>
        <end position="67"/>
    </location>
</feature>
<dbReference type="AlphaFoldDB" id="A0A0C3AI06"/>
<name>A0A0C3AI06_SERVB</name>
<feature type="region of interest" description="Disordered" evidence="6">
    <location>
        <begin position="1"/>
        <end position="39"/>
    </location>
</feature>
<evidence type="ECO:0000256" key="6">
    <source>
        <dbReference type="SAM" id="MobiDB-lite"/>
    </source>
</evidence>
<feature type="transmembrane region" description="Helical" evidence="7">
    <location>
        <begin position="503"/>
        <end position="523"/>
    </location>
</feature>
<feature type="transmembrane region" description="Helical" evidence="7">
    <location>
        <begin position="382"/>
        <end position="401"/>
    </location>
</feature>
<dbReference type="PROSITE" id="PS50850">
    <property type="entry name" value="MFS"/>
    <property type="match status" value="1"/>
</dbReference>
<proteinExistence type="predicted"/>
<feature type="transmembrane region" description="Helical" evidence="7">
    <location>
        <begin position="207"/>
        <end position="224"/>
    </location>
</feature>
<evidence type="ECO:0000256" key="5">
    <source>
        <dbReference type="ARBA" id="ARBA00023136"/>
    </source>
</evidence>
<dbReference type="OrthoDB" id="2130629at2759"/>
<feature type="transmembrane region" description="Helical" evidence="7">
    <location>
        <begin position="354"/>
        <end position="375"/>
    </location>
</feature>
<evidence type="ECO:0000313" key="9">
    <source>
        <dbReference type="EMBL" id="KIM24280.1"/>
    </source>
</evidence>
<dbReference type="GO" id="GO:0022857">
    <property type="term" value="F:transmembrane transporter activity"/>
    <property type="evidence" value="ECO:0007669"/>
    <property type="project" value="InterPro"/>
</dbReference>
<evidence type="ECO:0000256" key="1">
    <source>
        <dbReference type="ARBA" id="ARBA00004141"/>
    </source>
</evidence>
<feature type="region of interest" description="Disordered" evidence="6">
    <location>
        <begin position="532"/>
        <end position="567"/>
    </location>
</feature>